<feature type="domain" description="Prion-inhibition and propagation HeLo" evidence="1">
    <location>
        <begin position="6"/>
        <end position="188"/>
    </location>
</feature>
<reference evidence="2" key="1">
    <citation type="submission" date="2023-04" db="EMBL/GenBank/DDBJ databases">
        <title>Black Yeasts Isolated from many extreme environments.</title>
        <authorList>
            <person name="Coleine C."/>
            <person name="Stajich J.E."/>
            <person name="Selbmann L."/>
        </authorList>
    </citation>
    <scope>NUCLEOTIDE SEQUENCE</scope>
    <source>
        <strain evidence="2">CCFEE 5312</strain>
    </source>
</reference>
<dbReference type="Gene3D" id="1.20.120.1020">
    <property type="entry name" value="Prion-inhibition and propagation, HeLo domain"/>
    <property type="match status" value="1"/>
</dbReference>
<dbReference type="Pfam" id="PF14479">
    <property type="entry name" value="HeLo"/>
    <property type="match status" value="1"/>
</dbReference>
<dbReference type="InterPro" id="IPR029498">
    <property type="entry name" value="HeLo_dom"/>
</dbReference>
<accession>A0AAJ0GGM6</accession>
<evidence type="ECO:0000259" key="1">
    <source>
        <dbReference type="Pfam" id="PF14479"/>
    </source>
</evidence>
<gene>
    <name evidence="2" type="ORF">LTR09_002186</name>
</gene>
<dbReference type="PANTHER" id="PTHR37542">
    <property type="entry name" value="HELO DOMAIN-CONTAINING PROTEIN-RELATED"/>
    <property type="match status" value="1"/>
</dbReference>
<dbReference type="InterPro" id="IPR038305">
    <property type="entry name" value="HeLo_sf"/>
</dbReference>
<dbReference type="PANTHER" id="PTHR37542:SF3">
    <property type="entry name" value="PRION-INHIBITION AND PROPAGATION HELO DOMAIN-CONTAINING PROTEIN"/>
    <property type="match status" value="1"/>
</dbReference>
<organism evidence="2 3">
    <name type="scientific">Extremus antarcticus</name>
    <dbReference type="NCBI Taxonomy" id="702011"/>
    <lineage>
        <taxon>Eukaryota</taxon>
        <taxon>Fungi</taxon>
        <taxon>Dikarya</taxon>
        <taxon>Ascomycota</taxon>
        <taxon>Pezizomycotina</taxon>
        <taxon>Dothideomycetes</taxon>
        <taxon>Dothideomycetidae</taxon>
        <taxon>Mycosphaerellales</taxon>
        <taxon>Extremaceae</taxon>
        <taxon>Extremus</taxon>
    </lineage>
</organism>
<evidence type="ECO:0000313" key="3">
    <source>
        <dbReference type="Proteomes" id="UP001271007"/>
    </source>
</evidence>
<dbReference type="Proteomes" id="UP001271007">
    <property type="component" value="Unassembled WGS sequence"/>
</dbReference>
<dbReference type="AlphaFoldDB" id="A0AAJ0GGM6"/>
<protein>
    <recommendedName>
        <fullName evidence="1">Prion-inhibition and propagation HeLo domain-containing protein</fullName>
    </recommendedName>
</protein>
<keyword evidence="3" id="KW-1185">Reference proteome</keyword>
<name>A0AAJ0GGM6_9PEZI</name>
<proteinExistence type="predicted"/>
<comment type="caution">
    <text evidence="2">The sequence shown here is derived from an EMBL/GenBank/DDBJ whole genome shotgun (WGS) entry which is preliminary data.</text>
</comment>
<sequence>MAEPVGLAFGAASLVTVFDTAMSTFERIQTAREYGKEYQQLAFQTSLLRLRLSRCAQGVELLEMRSRVDDATELETVQNLLVNIQEGIQDTEKFAKRYKTTDTAPPPPTDDKELATMQALIERTSKLAVNRQKQTSLTRKTRWALRDRDRFKGLIKDLNGNVTQLENLFPADQKRRLQLVKSDAEQLIQATEVEEVDDRSNAETNMTILAEVATVVDSALKEALQKVLDQSTATHDVRRHIFKATVTATEHAKIEIGDYVEMGSQVIGYGIDFGGQMNASGNAQVSRNSFGWKYVLDD</sequence>
<dbReference type="EMBL" id="JAWDJX010000004">
    <property type="protein sequence ID" value="KAK3057147.1"/>
    <property type="molecule type" value="Genomic_DNA"/>
</dbReference>
<evidence type="ECO:0000313" key="2">
    <source>
        <dbReference type="EMBL" id="KAK3057147.1"/>
    </source>
</evidence>